<evidence type="ECO:0000256" key="2">
    <source>
        <dbReference type="ARBA" id="ARBA00001968"/>
    </source>
</evidence>
<evidence type="ECO:0000256" key="9">
    <source>
        <dbReference type="ARBA" id="ARBA00023268"/>
    </source>
</evidence>
<dbReference type="EMBL" id="PTIW01000034">
    <property type="protein sequence ID" value="PPK58999.1"/>
    <property type="molecule type" value="Genomic_DNA"/>
</dbReference>
<dbReference type="PANTHER" id="PTHR43181">
    <property type="entry name" value="2-C-METHYL-D-ERYTHRITOL 2,4-CYCLODIPHOSPHATE SYNTHASE, CHLOROPLASTIC"/>
    <property type="match status" value="1"/>
</dbReference>
<feature type="binding site" evidence="10">
    <location>
        <begin position="273"/>
        <end position="277"/>
    </location>
    <ligand>
        <name>4-CDP-2-C-methyl-D-erythritol 2-phosphate</name>
        <dbReference type="ChEBI" id="CHEBI:57919"/>
    </ligand>
</feature>
<dbReference type="Pfam" id="PF01128">
    <property type="entry name" value="IspD"/>
    <property type="match status" value="1"/>
</dbReference>
<comment type="catalytic activity">
    <reaction evidence="1 10">
        <text>4-CDP-2-C-methyl-D-erythritol 2-phosphate = 2-C-methyl-D-erythritol 2,4-cyclic diphosphate + CMP</text>
        <dbReference type="Rhea" id="RHEA:23864"/>
        <dbReference type="ChEBI" id="CHEBI:57919"/>
        <dbReference type="ChEBI" id="CHEBI:58483"/>
        <dbReference type="ChEBI" id="CHEBI:60377"/>
        <dbReference type="EC" id="4.6.1.12"/>
    </reaction>
</comment>
<dbReference type="Proteomes" id="UP000239861">
    <property type="component" value="Unassembled WGS sequence"/>
</dbReference>
<dbReference type="PROSITE" id="PS01350">
    <property type="entry name" value="ISPF"/>
    <property type="match status" value="1"/>
</dbReference>
<feature type="domain" description="2-C-methyl-D-erythritol 2,4-cyclodiphosphate synthase" evidence="11">
    <location>
        <begin position="215"/>
        <end position="366"/>
    </location>
</feature>
<dbReference type="InterPro" id="IPR026596">
    <property type="entry name" value="IspD/F"/>
</dbReference>
<dbReference type="GO" id="GO:0046872">
    <property type="term" value="F:metal ion binding"/>
    <property type="evidence" value="ECO:0007669"/>
    <property type="project" value="UniProtKB-KW"/>
</dbReference>
<evidence type="ECO:0000256" key="1">
    <source>
        <dbReference type="ARBA" id="ARBA00000200"/>
    </source>
</evidence>
<evidence type="ECO:0000313" key="13">
    <source>
        <dbReference type="Proteomes" id="UP000239861"/>
    </source>
</evidence>
<dbReference type="InterPro" id="IPR003526">
    <property type="entry name" value="MECDP_synthase"/>
</dbReference>
<feature type="region of interest" description="2-C-methyl-D-erythritol 2,4-cyclodiphosphate synthase" evidence="10">
    <location>
        <begin position="214"/>
        <end position="374"/>
    </location>
</feature>
<evidence type="ECO:0000256" key="3">
    <source>
        <dbReference type="ARBA" id="ARBA00004709"/>
    </source>
</evidence>
<sequence>MSNVTLIILCAGNSSRFSLKAKKQWLRVDNDPVWLYVSKKLTSYYNFANVIVTSHKDEINYMKNFSDDITFIEGGDTRQNSIKNALKEIETDYVMITDVARVDIPIEVIKNLIQLKNEANCIVPVLTVSDTVVYEDETINRDHVKLIQTPQLSKTKILKQALKTNRDFTDDSSAIKSIGGTIKYIEGSQRSKKLTFCHDLDILEKLQSPNKNFFTGTGFDIHPFEDNKDMFLGGIKIDVPYGFKAHSDGDVLIHSVIDALLGACGAGDIGEFFPDTDDKYKGVDSKTLLEHIVKFIYAVGYEIVNIDLTIIAQQPKINPYKNEIKSKIAKLLNLEKRFVNIKATTAEKLGFIGRKEGVAVQSIATLKYYDWKKR</sequence>
<name>A0AB36ZSR9_9BACT</name>
<dbReference type="RefSeq" id="WP_104412732.1">
    <property type="nucleotide sequence ID" value="NZ_PTIW01000034.1"/>
</dbReference>
<dbReference type="EC" id="4.6.1.12" evidence="10"/>
<dbReference type="GO" id="GO:0008685">
    <property type="term" value="F:2-C-methyl-D-erythritol 2,4-cyclodiphosphate synthase activity"/>
    <property type="evidence" value="ECO:0007669"/>
    <property type="project" value="UniProtKB-UniRule"/>
</dbReference>
<feature type="binding site" evidence="10">
    <location>
        <position position="351"/>
    </location>
    <ligand>
        <name>4-CDP-2-C-methyl-D-erythritol 2-phosphate</name>
        <dbReference type="ChEBI" id="CHEBI:57919"/>
    </ligand>
</feature>
<dbReference type="Gene3D" id="3.90.550.10">
    <property type="entry name" value="Spore Coat Polysaccharide Biosynthesis Protein SpsA, Chain A"/>
    <property type="match status" value="1"/>
</dbReference>
<feature type="binding site" evidence="10">
    <location>
        <position position="354"/>
    </location>
    <ligand>
        <name>4-CDP-2-C-methyl-D-erythritol 2-phosphate</name>
        <dbReference type="ChEBI" id="CHEBI:57919"/>
    </ligand>
</feature>
<keyword evidence="6 10" id="KW-0479">Metal-binding</keyword>
<keyword evidence="8 10" id="KW-0456">Lyase</keyword>
<comment type="function">
    <text evidence="10">Bifunctional enzyme that catalyzes the formation of 4-diphosphocytidyl-2-C-methyl-D-erythritol from CTP and 2-C-methyl-D-erythritol 4-phosphate (MEP) (IspD), and catalyzes the conversion of 4-diphosphocytidyl-2-C-methyl-D-erythritol 2-phosphate (CDP-ME2P) to 2-C-methyl-D-erythritol 2,4-cyclodiphosphate (ME-CPP) with a corresponding release of cytidine 5-monophosphate (CMP) (IspF).</text>
</comment>
<organism evidence="12 13">
    <name type="scientific">Malaciobacter marinus</name>
    <dbReference type="NCBI Taxonomy" id="505249"/>
    <lineage>
        <taxon>Bacteria</taxon>
        <taxon>Pseudomonadati</taxon>
        <taxon>Campylobacterota</taxon>
        <taxon>Epsilonproteobacteria</taxon>
        <taxon>Campylobacterales</taxon>
        <taxon>Arcobacteraceae</taxon>
        <taxon>Malaciobacter</taxon>
    </lineage>
</organism>
<feature type="binding site" evidence="10">
    <location>
        <begin position="220"/>
        <end position="222"/>
    </location>
    <ligand>
        <name>4-CDP-2-C-methyl-D-erythritol 2-phosphate</name>
        <dbReference type="ChEBI" id="CHEBI:57919"/>
    </ligand>
</feature>
<dbReference type="GO" id="GO:0019288">
    <property type="term" value="P:isopentenyl diphosphate biosynthetic process, methylerythritol 4-phosphate pathway"/>
    <property type="evidence" value="ECO:0007669"/>
    <property type="project" value="UniProtKB-UniRule"/>
</dbReference>
<dbReference type="InterPro" id="IPR034683">
    <property type="entry name" value="IspD/TarI"/>
</dbReference>
<accession>A0AB36ZSR9</accession>
<dbReference type="Gene3D" id="3.30.1330.50">
    <property type="entry name" value="2-C-methyl-D-erythritol 2,4-cyclodiphosphate synthase"/>
    <property type="match status" value="1"/>
</dbReference>
<feature type="binding site" evidence="10">
    <location>
        <position position="254"/>
    </location>
    <ligand>
        <name>a divalent metal cation</name>
        <dbReference type="ChEBI" id="CHEBI:60240"/>
    </ligand>
</feature>
<proteinExistence type="inferred from homology"/>
<feature type="site" description="Transition state stabilizer" evidence="10">
    <location>
        <position position="345"/>
    </location>
</feature>
<feature type="site" description="Transition state stabilizer" evidence="10">
    <location>
        <position position="246"/>
    </location>
</feature>
<feature type="site" description="Transition state stabilizer" evidence="10">
    <location>
        <position position="23"/>
    </location>
</feature>
<evidence type="ECO:0000256" key="5">
    <source>
        <dbReference type="ARBA" id="ARBA00022695"/>
    </source>
</evidence>
<evidence type="ECO:0000259" key="11">
    <source>
        <dbReference type="Pfam" id="PF02542"/>
    </source>
</evidence>
<comment type="similarity">
    <text evidence="10">In the C-terminal section; belongs to the IspF family.</text>
</comment>
<feature type="binding site" evidence="10">
    <location>
        <begin position="344"/>
        <end position="347"/>
    </location>
    <ligand>
        <name>4-CDP-2-C-methyl-D-erythritol 2-phosphate</name>
        <dbReference type="ChEBI" id="CHEBI:57919"/>
    </ligand>
</feature>
<comment type="caution">
    <text evidence="12">The sequence shown here is derived from an EMBL/GenBank/DDBJ whole genome shotgun (WGS) entry which is preliminary data.</text>
</comment>
<keyword evidence="4 10" id="KW-0808">Transferase</keyword>
<keyword evidence="7 10" id="KW-0414">Isoprene biosynthesis</keyword>
<comment type="pathway">
    <text evidence="10">Isoprenoid biosynthesis; isopentenyl diphosphate biosynthesis via DXP pathway; isopentenyl diphosphate from 1-deoxy-D-xylulose 5-phosphate: step 2/6.</text>
</comment>
<evidence type="ECO:0000256" key="4">
    <source>
        <dbReference type="ARBA" id="ARBA00022679"/>
    </source>
</evidence>
<keyword evidence="9 10" id="KW-0511">Multifunctional enzyme</keyword>
<dbReference type="GO" id="GO:0016114">
    <property type="term" value="P:terpenoid biosynthetic process"/>
    <property type="evidence" value="ECO:0007669"/>
    <property type="project" value="InterPro"/>
</dbReference>
<gene>
    <name evidence="10" type="primary">ispDF</name>
    <name evidence="12" type="ORF">B0F89_13423</name>
</gene>
<comment type="pathway">
    <text evidence="3 10">Isoprenoid biosynthesis; isopentenyl diphosphate biosynthesis via DXP pathway; isopentenyl diphosphate from 1-deoxy-D-xylulose 5-phosphate: step 4/6.</text>
</comment>
<feature type="region of interest" description="2-C-methyl-D-erythritol 4-phosphate cytidylyltransferase" evidence="10">
    <location>
        <begin position="1"/>
        <end position="213"/>
    </location>
</feature>
<protein>
    <recommendedName>
        <fullName evidence="10">Bifunctional enzyme IspD/IspF</fullName>
    </recommendedName>
    <domain>
        <recommendedName>
            <fullName evidence="10">2-C-methyl-D-erythritol 4-phosphate cytidylyltransferase</fullName>
            <ecNumber evidence="10">2.7.7.60</ecNumber>
        </recommendedName>
        <alternativeName>
            <fullName evidence="10">4-diphosphocytidyl-2C-methyl-D-erythritol synthase</fullName>
        </alternativeName>
        <alternativeName>
            <fullName evidence="10">MEP cytidylyltransferase</fullName>
            <shortName evidence="10">MCT</shortName>
        </alternativeName>
    </domain>
    <domain>
        <recommendedName>
            <fullName evidence="10">2-C-methyl-D-erythritol 2,4-cyclodiphosphate synthase</fullName>
            <shortName evidence="10">MECDP-synthase</shortName>
            <shortName evidence="10">MECPP-synthase</shortName>
            <shortName evidence="10">MECPS</shortName>
            <ecNumber evidence="10">4.6.1.12</ecNumber>
        </recommendedName>
    </domain>
</protein>
<comment type="similarity">
    <text evidence="10">In the N-terminal section; belongs to the IspD/TarI cytidylyltransferase family. IspD subfamily.</text>
</comment>
<reference evidence="12 13" key="1">
    <citation type="submission" date="2018-02" db="EMBL/GenBank/DDBJ databases">
        <title>Subsurface microbial communities from deep shales in Ohio and West Virginia, USA.</title>
        <authorList>
            <person name="Wrighton K."/>
        </authorList>
    </citation>
    <scope>NUCLEOTIDE SEQUENCE [LARGE SCALE GENOMIC DNA]</scope>
    <source>
        <strain evidence="12 13">MARC-MIP3H16</strain>
    </source>
</reference>
<dbReference type="CDD" id="cd02516">
    <property type="entry name" value="CDP-ME_synthetase"/>
    <property type="match status" value="1"/>
</dbReference>
<feature type="site" description="Positions MEP for the nucleophilic attack" evidence="10">
    <location>
        <position position="141"/>
    </location>
</feature>
<evidence type="ECO:0000256" key="7">
    <source>
        <dbReference type="ARBA" id="ARBA00023229"/>
    </source>
</evidence>
<dbReference type="CDD" id="cd00554">
    <property type="entry name" value="MECDP_synthase"/>
    <property type="match status" value="1"/>
</dbReference>
<dbReference type="PANTHER" id="PTHR43181:SF1">
    <property type="entry name" value="2-C-METHYL-D-ERYTHRITOL 2,4-CYCLODIPHOSPHATE SYNTHASE, CHLOROPLASTIC"/>
    <property type="match status" value="1"/>
</dbReference>
<dbReference type="NCBIfam" id="TIGR00151">
    <property type="entry name" value="ispF"/>
    <property type="match status" value="1"/>
</dbReference>
<dbReference type="SUPFAM" id="SSF53448">
    <property type="entry name" value="Nucleotide-diphospho-sugar transferases"/>
    <property type="match status" value="1"/>
</dbReference>
<feature type="site" description="Transition state stabilizer" evidence="10">
    <location>
        <position position="16"/>
    </location>
</feature>
<dbReference type="GO" id="GO:0050518">
    <property type="term" value="F:2-C-methyl-D-erythritol 4-phosphate cytidylyltransferase activity"/>
    <property type="evidence" value="ECO:0007669"/>
    <property type="project" value="UniProtKB-UniRule"/>
</dbReference>
<dbReference type="AlphaFoldDB" id="A0AB36ZSR9"/>
<comment type="cofactor">
    <cofactor evidence="2 10">
        <name>a divalent metal cation</name>
        <dbReference type="ChEBI" id="CHEBI:60240"/>
    </cofactor>
</comment>
<evidence type="ECO:0000256" key="10">
    <source>
        <dbReference type="HAMAP-Rule" id="MF_01520"/>
    </source>
</evidence>
<dbReference type="SUPFAM" id="SSF69765">
    <property type="entry name" value="IpsF-like"/>
    <property type="match status" value="1"/>
</dbReference>
<dbReference type="HAMAP" id="MF_01520">
    <property type="entry name" value="IspDF"/>
    <property type="match status" value="1"/>
</dbReference>
<evidence type="ECO:0000256" key="6">
    <source>
        <dbReference type="ARBA" id="ARBA00022723"/>
    </source>
</evidence>
<evidence type="ECO:0000313" key="12">
    <source>
        <dbReference type="EMBL" id="PPK58999.1"/>
    </source>
</evidence>
<comment type="catalytic activity">
    <reaction evidence="10">
        <text>2-C-methyl-D-erythritol 4-phosphate + CTP + H(+) = 4-CDP-2-C-methyl-D-erythritol + diphosphate</text>
        <dbReference type="Rhea" id="RHEA:13429"/>
        <dbReference type="ChEBI" id="CHEBI:15378"/>
        <dbReference type="ChEBI" id="CHEBI:33019"/>
        <dbReference type="ChEBI" id="CHEBI:37563"/>
        <dbReference type="ChEBI" id="CHEBI:57823"/>
        <dbReference type="ChEBI" id="CHEBI:58262"/>
        <dbReference type="EC" id="2.7.7.60"/>
    </reaction>
</comment>
<comment type="caution">
    <text evidence="10">Lacks conserved residue(s) required for the propagation of feature annotation.</text>
</comment>
<feature type="site" description="Positions MEP for the nucleophilic attack" evidence="10">
    <location>
        <position position="193"/>
    </location>
</feature>
<feature type="binding site" evidence="10">
    <location>
        <begin position="268"/>
        <end position="270"/>
    </location>
    <ligand>
        <name>4-CDP-2-C-methyl-D-erythritol 2-phosphate</name>
        <dbReference type="ChEBI" id="CHEBI:57919"/>
    </ligand>
</feature>
<feature type="binding site" evidence="10">
    <location>
        <begin position="246"/>
        <end position="247"/>
    </location>
    <ligand>
        <name>4-CDP-2-C-methyl-D-erythritol 2-phosphate</name>
        <dbReference type="ChEBI" id="CHEBI:57919"/>
    </ligand>
</feature>
<dbReference type="InterPro" id="IPR001228">
    <property type="entry name" value="IspD"/>
</dbReference>
<evidence type="ECO:0000256" key="8">
    <source>
        <dbReference type="ARBA" id="ARBA00023239"/>
    </source>
</evidence>
<keyword evidence="5 10" id="KW-0548">Nucleotidyltransferase</keyword>
<dbReference type="Pfam" id="PF02542">
    <property type="entry name" value="YgbB"/>
    <property type="match status" value="1"/>
</dbReference>
<dbReference type="InterPro" id="IPR036571">
    <property type="entry name" value="MECDP_synthase_sf"/>
</dbReference>
<dbReference type="InterPro" id="IPR029044">
    <property type="entry name" value="Nucleotide-diphossugar_trans"/>
</dbReference>
<dbReference type="EC" id="2.7.7.60" evidence="10"/>
<dbReference type="HAMAP" id="MF_00107">
    <property type="entry name" value="IspF"/>
    <property type="match status" value="1"/>
</dbReference>
<feature type="binding site" evidence="10">
    <location>
        <position position="222"/>
    </location>
    <ligand>
        <name>a divalent metal cation</name>
        <dbReference type="ChEBI" id="CHEBI:60240"/>
    </ligand>
</feature>
<feature type="binding site" evidence="10">
    <location>
        <position position="220"/>
    </location>
    <ligand>
        <name>a divalent metal cation</name>
        <dbReference type="ChEBI" id="CHEBI:60240"/>
    </ligand>
</feature>
<dbReference type="NCBIfam" id="NF006899">
    <property type="entry name" value="PRK09382.1"/>
    <property type="match status" value="1"/>
</dbReference>
<dbReference type="NCBIfam" id="TIGR00453">
    <property type="entry name" value="ispD"/>
    <property type="match status" value="1"/>
</dbReference>
<dbReference type="InterPro" id="IPR020555">
    <property type="entry name" value="MECDP_synthase_CS"/>
</dbReference>